<dbReference type="AlphaFoldDB" id="A0A1M4TK29"/>
<proteinExistence type="predicted"/>
<dbReference type="Gene3D" id="1.10.260.40">
    <property type="entry name" value="lambda repressor-like DNA-binding domains"/>
    <property type="match status" value="1"/>
</dbReference>
<dbReference type="PROSITE" id="PS50943">
    <property type="entry name" value="HTH_CROC1"/>
    <property type="match status" value="1"/>
</dbReference>
<reference evidence="3 4" key="1">
    <citation type="submission" date="2016-11" db="EMBL/GenBank/DDBJ databases">
        <authorList>
            <person name="Varghese N."/>
            <person name="Submissions S."/>
        </authorList>
    </citation>
    <scope>NUCLEOTIDE SEQUENCE [LARGE SCALE GENOMIC DNA]</scope>
    <source>
        <strain evidence="3 4">DSM 29341</strain>
    </source>
</reference>
<keyword evidence="1" id="KW-0472">Membrane</keyword>
<feature type="transmembrane region" description="Helical" evidence="1">
    <location>
        <begin position="223"/>
        <end position="241"/>
    </location>
</feature>
<protein>
    <submittedName>
        <fullName evidence="3">Transcriptional regulator, contains XRE-family HTH domain</fullName>
    </submittedName>
</protein>
<dbReference type="SMART" id="SM00530">
    <property type="entry name" value="HTH_XRE"/>
    <property type="match status" value="1"/>
</dbReference>
<dbReference type="GO" id="GO:0003677">
    <property type="term" value="F:DNA binding"/>
    <property type="evidence" value="ECO:0007669"/>
    <property type="project" value="InterPro"/>
</dbReference>
<gene>
    <name evidence="3" type="ORF">SAMN05444279_102211</name>
</gene>
<dbReference type="Pfam" id="PF01381">
    <property type="entry name" value="HTH_3"/>
    <property type="match status" value="1"/>
</dbReference>
<dbReference type="InterPro" id="IPR010982">
    <property type="entry name" value="Lambda_DNA-bd_dom_sf"/>
</dbReference>
<dbReference type="Proteomes" id="UP000325134">
    <property type="component" value="Unassembled WGS sequence"/>
</dbReference>
<dbReference type="OrthoDB" id="8895516at2"/>
<dbReference type="SUPFAM" id="SSF47413">
    <property type="entry name" value="lambda repressor-like DNA-binding domains"/>
    <property type="match status" value="1"/>
</dbReference>
<dbReference type="InterPro" id="IPR001387">
    <property type="entry name" value="Cro/C1-type_HTH"/>
</dbReference>
<keyword evidence="4" id="KW-1185">Reference proteome</keyword>
<evidence type="ECO:0000313" key="3">
    <source>
        <dbReference type="EMBL" id="SHE44862.1"/>
    </source>
</evidence>
<dbReference type="CDD" id="cd00093">
    <property type="entry name" value="HTH_XRE"/>
    <property type="match status" value="1"/>
</dbReference>
<evidence type="ECO:0000313" key="4">
    <source>
        <dbReference type="Proteomes" id="UP000325134"/>
    </source>
</evidence>
<feature type="domain" description="HTH cro/C1-type" evidence="2">
    <location>
        <begin position="18"/>
        <end position="74"/>
    </location>
</feature>
<evidence type="ECO:0000259" key="2">
    <source>
        <dbReference type="PROSITE" id="PS50943"/>
    </source>
</evidence>
<sequence>MQENFDKRDRAAQFRLRLARAMDQRKMSQSALARTIGVDRSTVSQLLTDTGARLPNAHVVGSCASALGVSADWLLSLSDRPESAAELLASSLTMTEAPRALVDERIFEWHQQAAGYKIRYVPATLPDMLKTRAVLEWEYAPHLGRTADQAIGASEDRLTWMRGAQSDYEIAMPLYEIHSFAHGTGYYDGLPLQVRLDQIDHMLELCEQLYPRMRIYLFDAKRLYSAPVTIFGPLLCVFYAGSHYMAFRDRDRIEVFTRHFDSLVREADLTARHFPTHLRQLRAAISAG</sequence>
<accession>A0A1M4TK29</accession>
<dbReference type="EMBL" id="FQVK01000002">
    <property type="protein sequence ID" value="SHE44862.1"/>
    <property type="molecule type" value="Genomic_DNA"/>
</dbReference>
<evidence type="ECO:0000256" key="1">
    <source>
        <dbReference type="SAM" id="Phobius"/>
    </source>
</evidence>
<keyword evidence="1" id="KW-1133">Transmembrane helix</keyword>
<keyword evidence="1" id="KW-0812">Transmembrane</keyword>
<dbReference type="RefSeq" id="WP_149774535.1">
    <property type="nucleotide sequence ID" value="NZ_FQVK01000002.1"/>
</dbReference>
<name>A0A1M4TK29_9RHOB</name>
<organism evidence="3 4">
    <name type="scientific">Ruegeria intermedia</name>
    <dbReference type="NCBI Taxonomy" id="996115"/>
    <lineage>
        <taxon>Bacteria</taxon>
        <taxon>Pseudomonadati</taxon>
        <taxon>Pseudomonadota</taxon>
        <taxon>Alphaproteobacteria</taxon>
        <taxon>Rhodobacterales</taxon>
        <taxon>Roseobacteraceae</taxon>
        <taxon>Ruegeria</taxon>
    </lineage>
</organism>